<evidence type="ECO:0000259" key="1">
    <source>
        <dbReference type="Pfam" id="PF10543"/>
    </source>
</evidence>
<reference evidence="4" key="1">
    <citation type="journal article" date="2019" name="Int. J. Syst. Evol. Microbiol.">
        <title>The Global Catalogue of Microorganisms (GCM) 10K type strain sequencing project: providing services to taxonomists for standard genome sequencing and annotation.</title>
        <authorList>
            <consortium name="The Broad Institute Genomics Platform"/>
            <consortium name="The Broad Institute Genome Sequencing Center for Infectious Disease"/>
            <person name="Wu L."/>
            <person name="Ma J."/>
        </authorList>
    </citation>
    <scope>NUCLEOTIDE SEQUENCE [LARGE SCALE GENOMIC DNA]</scope>
    <source>
        <strain evidence="4">JCM 30071</strain>
    </source>
</reference>
<dbReference type="Pfam" id="PF10552">
    <property type="entry name" value="ORF6C"/>
    <property type="match status" value="1"/>
</dbReference>
<proteinExistence type="predicted"/>
<dbReference type="Proteomes" id="UP000634435">
    <property type="component" value="Unassembled WGS sequence"/>
</dbReference>
<accession>A0ABQ2DA52</accession>
<dbReference type="InterPro" id="IPR018878">
    <property type="entry name" value="ORF6C_dom"/>
</dbReference>
<evidence type="ECO:0000313" key="4">
    <source>
        <dbReference type="Proteomes" id="UP000634435"/>
    </source>
</evidence>
<organism evidence="3 4">
    <name type="scientific">Virgibacillus kapii</name>
    <dbReference type="NCBI Taxonomy" id="1638645"/>
    <lineage>
        <taxon>Bacteria</taxon>
        <taxon>Bacillati</taxon>
        <taxon>Bacillota</taxon>
        <taxon>Bacilli</taxon>
        <taxon>Bacillales</taxon>
        <taxon>Bacillaceae</taxon>
        <taxon>Virgibacillus</taxon>
    </lineage>
</organism>
<feature type="domain" description="KilA-N DNA-binding" evidence="1">
    <location>
        <begin position="4"/>
        <end position="87"/>
    </location>
</feature>
<sequence length="234" mass="27286">MNLSIIEQNNQRVLTTAQLAESYGTDNERITKNFNRNKNRYKNGKHFILLEGDELRSFIATSQIDLSPNLNRLYLWTEKGAWLHAKSLNTNEAWNAYEMLVDEYYNVKEQPQSLEIALQAALEHEREIKTIKSDVKYLKGSMRVDSLQQQEIQQAAKYSVVQALGGGDSAAYQEMSKRVFSAFWREFKQYFKVPRYGDIPKAKFEEAIRFVELWRPNTSLQIEIDHCNSQMSLT</sequence>
<protein>
    <recommendedName>
        <fullName evidence="5">Antirepressor</fullName>
    </recommendedName>
</protein>
<dbReference type="RefSeq" id="WP_188942488.1">
    <property type="nucleotide sequence ID" value="NZ_BMPN01000002.1"/>
</dbReference>
<feature type="domain" description="ORF6C" evidence="2">
    <location>
        <begin position="114"/>
        <end position="224"/>
    </location>
</feature>
<dbReference type="InterPro" id="IPR018873">
    <property type="entry name" value="KilA-N_DNA-bd_domain"/>
</dbReference>
<evidence type="ECO:0000313" key="3">
    <source>
        <dbReference type="EMBL" id="GGJ51343.1"/>
    </source>
</evidence>
<keyword evidence="4" id="KW-1185">Reference proteome</keyword>
<evidence type="ECO:0008006" key="5">
    <source>
        <dbReference type="Google" id="ProtNLM"/>
    </source>
</evidence>
<dbReference type="Pfam" id="PF10543">
    <property type="entry name" value="ORF6N"/>
    <property type="match status" value="1"/>
</dbReference>
<gene>
    <name evidence="3" type="primary">pi206</name>
    <name evidence="3" type="ORF">GCM10007111_11920</name>
</gene>
<comment type="caution">
    <text evidence="3">The sequence shown here is derived from an EMBL/GenBank/DDBJ whole genome shotgun (WGS) entry which is preliminary data.</text>
</comment>
<dbReference type="EMBL" id="BMPN01000002">
    <property type="protein sequence ID" value="GGJ51343.1"/>
    <property type="molecule type" value="Genomic_DNA"/>
</dbReference>
<name>A0ABQ2DA52_9BACI</name>
<evidence type="ECO:0000259" key="2">
    <source>
        <dbReference type="Pfam" id="PF10552"/>
    </source>
</evidence>